<protein>
    <submittedName>
        <fullName evidence="1">Uncharacterized protein</fullName>
    </submittedName>
</protein>
<organism evidence="1 2">
    <name type="scientific">Pseudoalteromonas aliena SW19</name>
    <dbReference type="NCBI Taxonomy" id="1314866"/>
    <lineage>
        <taxon>Bacteria</taxon>
        <taxon>Pseudomonadati</taxon>
        <taxon>Pseudomonadota</taxon>
        <taxon>Gammaproteobacteria</taxon>
        <taxon>Alteromonadales</taxon>
        <taxon>Pseudoalteromonadaceae</taxon>
        <taxon>Pseudoalteromonas</taxon>
    </lineage>
</organism>
<sequence length="40" mass="4263">MLAREAIASNYLPLPNAIFNLKLRAALVTSASCTSTKTPN</sequence>
<reference evidence="1 2" key="1">
    <citation type="submission" date="2015-06" db="EMBL/GenBank/DDBJ databases">
        <title>Genome sequence of Pseudoalteromonas aliena.</title>
        <authorList>
            <person name="Xie B.-B."/>
            <person name="Rong J.-C."/>
            <person name="Qin Q.-L."/>
            <person name="Zhang Y.-Z."/>
        </authorList>
    </citation>
    <scope>NUCLEOTIDE SEQUENCE [LARGE SCALE GENOMIC DNA]</scope>
    <source>
        <strain evidence="1 2">SW19</strain>
    </source>
</reference>
<proteinExistence type="predicted"/>
<name>A0ABR9DYL1_9GAMM</name>
<evidence type="ECO:0000313" key="1">
    <source>
        <dbReference type="EMBL" id="MBE0359435.1"/>
    </source>
</evidence>
<dbReference type="Proteomes" id="UP000648482">
    <property type="component" value="Unassembled WGS sequence"/>
</dbReference>
<keyword evidence="2" id="KW-1185">Reference proteome</keyword>
<dbReference type="EMBL" id="AQGU01000025">
    <property type="protein sequence ID" value="MBE0359435.1"/>
    <property type="molecule type" value="Genomic_DNA"/>
</dbReference>
<accession>A0ABR9DYL1</accession>
<gene>
    <name evidence="1" type="ORF">PALI_a0690</name>
</gene>
<comment type="caution">
    <text evidence="1">The sequence shown here is derived from an EMBL/GenBank/DDBJ whole genome shotgun (WGS) entry which is preliminary data.</text>
</comment>
<evidence type="ECO:0000313" key="2">
    <source>
        <dbReference type="Proteomes" id="UP000648482"/>
    </source>
</evidence>